<proteinExistence type="predicted"/>
<protein>
    <submittedName>
        <fullName evidence="1">Uncharacterized protein</fullName>
    </submittedName>
</protein>
<comment type="caution">
    <text evidence="1">The sequence shown here is derived from an EMBL/GenBank/DDBJ whole genome shotgun (WGS) entry which is preliminary data.</text>
</comment>
<name>A0A9X2MEV9_9FIRM</name>
<dbReference type="EMBL" id="JANKBY010000516">
    <property type="protein sequence ID" value="MCR1825034.1"/>
    <property type="molecule type" value="Genomic_DNA"/>
</dbReference>
<accession>A0A9X2MEV9</accession>
<dbReference type="Proteomes" id="UP001140817">
    <property type="component" value="Unassembled WGS sequence"/>
</dbReference>
<sequence>MELSDIKNYYNDGGVLFVVIQIISNTEYRIFYRFLLPVDLKNLINEIAENETNSKAVHINNILNEKSKFNIECDQFLLHRNRQGINLVEMAITLDQIKDKQIEFVGDRNLFNMLNKDVYFYTKDEF</sequence>
<reference evidence="1" key="1">
    <citation type="submission" date="2022-07" db="EMBL/GenBank/DDBJ databases">
        <title>Enhanced cultured diversity of the mouse gut microbiota enables custom-made synthetic communities.</title>
        <authorList>
            <person name="Afrizal A."/>
        </authorList>
    </citation>
    <scope>NUCLEOTIDE SEQUENCE</scope>
    <source>
        <strain evidence="1">DSM 29186</strain>
    </source>
</reference>
<organism evidence="1 2">
    <name type="scientific">Terrisporobacter muris</name>
    <dbReference type="NCBI Taxonomy" id="2963284"/>
    <lineage>
        <taxon>Bacteria</taxon>
        <taxon>Bacillati</taxon>
        <taxon>Bacillota</taxon>
        <taxon>Clostridia</taxon>
        <taxon>Peptostreptococcales</taxon>
        <taxon>Peptostreptococcaceae</taxon>
        <taxon>Terrisporobacter</taxon>
    </lineage>
</organism>
<evidence type="ECO:0000313" key="1">
    <source>
        <dbReference type="EMBL" id="MCR1825034.1"/>
    </source>
</evidence>
<keyword evidence="2" id="KW-1185">Reference proteome</keyword>
<gene>
    <name evidence="1" type="ORF">NSA58_19920</name>
</gene>
<dbReference type="AlphaFoldDB" id="A0A9X2MEV9"/>
<evidence type="ECO:0000313" key="2">
    <source>
        <dbReference type="Proteomes" id="UP001140817"/>
    </source>
</evidence>